<organism evidence="1 2">
    <name type="scientific">Saccharibacillus sacchari</name>
    <dbReference type="NCBI Taxonomy" id="456493"/>
    <lineage>
        <taxon>Bacteria</taxon>
        <taxon>Bacillati</taxon>
        <taxon>Bacillota</taxon>
        <taxon>Bacilli</taxon>
        <taxon>Bacillales</taxon>
        <taxon>Paenibacillaceae</taxon>
        <taxon>Saccharibacillus</taxon>
    </lineage>
</organism>
<proteinExistence type="predicted"/>
<reference evidence="1" key="1">
    <citation type="submission" date="2024-03" db="EMBL/GenBank/DDBJ databases">
        <title>Whole genome sequecning of epiphytes from Marcgravia umbellata leaves.</title>
        <authorList>
            <person name="Kumar G."/>
            <person name="Savka M.A."/>
        </authorList>
    </citation>
    <scope>NUCLEOTIDE SEQUENCE</scope>
    <source>
        <strain evidence="1">RIT_BL5</strain>
    </source>
</reference>
<sequence>MNIHEELTQVTGRQEFIAFVHRLTQDLEHSQEEWANITLKDYLLSIASWVEDGAHEQDEKDGRLPGAAVPRRAEVEWERLAFLLFAAGRYE</sequence>
<evidence type="ECO:0000313" key="1">
    <source>
        <dbReference type="EMBL" id="MEJ8303567.1"/>
    </source>
</evidence>
<evidence type="ECO:0000313" key="2">
    <source>
        <dbReference type="Proteomes" id="UP001380953"/>
    </source>
</evidence>
<dbReference type="EMBL" id="JBBKAR010000019">
    <property type="protein sequence ID" value="MEJ8303567.1"/>
    <property type="molecule type" value="Genomic_DNA"/>
</dbReference>
<name>A0ACC6P9K0_9BACL</name>
<gene>
    <name evidence="1" type="ORF">WKI47_06510</name>
</gene>
<keyword evidence="2" id="KW-1185">Reference proteome</keyword>
<accession>A0ACC6P9K0</accession>
<protein>
    <submittedName>
        <fullName evidence="1">Uncharacterized protein</fullName>
    </submittedName>
</protein>
<dbReference type="Proteomes" id="UP001380953">
    <property type="component" value="Unassembled WGS sequence"/>
</dbReference>
<comment type="caution">
    <text evidence="1">The sequence shown here is derived from an EMBL/GenBank/DDBJ whole genome shotgun (WGS) entry which is preliminary data.</text>
</comment>